<feature type="domain" description="LysM" evidence="13">
    <location>
        <begin position="44"/>
        <end position="88"/>
    </location>
</feature>
<dbReference type="SUPFAM" id="SSF54106">
    <property type="entry name" value="LysM domain"/>
    <property type="match status" value="2"/>
</dbReference>
<evidence type="ECO:0000256" key="4">
    <source>
        <dbReference type="ARBA" id="ARBA00023024"/>
    </source>
</evidence>
<gene>
    <name evidence="15" type="ORF">MYCIT1_LOCUS38369</name>
</gene>
<keyword evidence="6 9" id="KW-0326">Glycosidase</keyword>
<evidence type="ECO:0000256" key="3">
    <source>
        <dbReference type="ARBA" id="ARBA00022801"/>
    </source>
</evidence>
<dbReference type="PANTHER" id="PTHR47700:SF2">
    <property type="entry name" value="CHITINASE"/>
    <property type="match status" value="1"/>
</dbReference>
<evidence type="ECO:0000256" key="7">
    <source>
        <dbReference type="ARBA" id="ARBA00023326"/>
    </source>
</evidence>
<evidence type="ECO:0000256" key="1">
    <source>
        <dbReference type="ARBA" id="ARBA00000822"/>
    </source>
</evidence>
<dbReference type="PROSITE" id="PS50941">
    <property type="entry name" value="CHIT_BIND_I_2"/>
    <property type="match status" value="1"/>
</dbReference>
<dbReference type="Pfam" id="PF00704">
    <property type="entry name" value="Glyco_hydro_18"/>
    <property type="match status" value="1"/>
</dbReference>
<dbReference type="SUPFAM" id="SSF51445">
    <property type="entry name" value="(Trans)glycosidases"/>
    <property type="match status" value="1"/>
</dbReference>
<dbReference type="InterPro" id="IPR018392">
    <property type="entry name" value="LysM"/>
</dbReference>
<feature type="compositionally biased region" description="Low complexity" evidence="10">
    <location>
        <begin position="447"/>
        <end position="463"/>
    </location>
</feature>
<dbReference type="GO" id="GO:0008843">
    <property type="term" value="F:endochitinase activity"/>
    <property type="evidence" value="ECO:0007669"/>
    <property type="project" value="UniProtKB-EC"/>
</dbReference>
<feature type="signal peptide" evidence="11">
    <location>
        <begin position="1"/>
        <end position="23"/>
    </location>
</feature>
<dbReference type="Gene3D" id="3.20.20.80">
    <property type="entry name" value="Glycosidases"/>
    <property type="match status" value="1"/>
</dbReference>
<name>A0AAD2I1S2_9AGAR</name>
<dbReference type="PROSITE" id="PS00026">
    <property type="entry name" value="CHIT_BIND_I_1"/>
    <property type="match status" value="1"/>
</dbReference>
<dbReference type="EMBL" id="CAVNYO010000481">
    <property type="protein sequence ID" value="CAK5284868.1"/>
    <property type="molecule type" value="Genomic_DNA"/>
</dbReference>
<dbReference type="InterPro" id="IPR036861">
    <property type="entry name" value="Endochitinase-like_sf"/>
</dbReference>
<keyword evidence="8" id="KW-1015">Disulfide bond</keyword>
<evidence type="ECO:0008006" key="17">
    <source>
        <dbReference type="Google" id="ProtNLM"/>
    </source>
</evidence>
<dbReference type="PROSITE" id="PS51782">
    <property type="entry name" value="LYSM"/>
    <property type="match status" value="2"/>
</dbReference>
<dbReference type="InterPro" id="IPR001002">
    <property type="entry name" value="Chitin-bd_1"/>
</dbReference>
<keyword evidence="2 8" id="KW-0147">Chitin-binding</keyword>
<keyword evidence="7" id="KW-0624">Polysaccharide degradation</keyword>
<feature type="region of interest" description="Disordered" evidence="10">
    <location>
        <begin position="741"/>
        <end position="767"/>
    </location>
</feature>
<feature type="chain" id="PRO_5041903561" description="Chitinase" evidence="11">
    <location>
        <begin position="24"/>
        <end position="965"/>
    </location>
</feature>
<evidence type="ECO:0000256" key="9">
    <source>
        <dbReference type="RuleBase" id="RU000489"/>
    </source>
</evidence>
<proteinExistence type="predicted"/>
<dbReference type="PROSITE" id="PS01095">
    <property type="entry name" value="GH18_1"/>
    <property type="match status" value="1"/>
</dbReference>
<feature type="region of interest" description="Disordered" evidence="10">
    <location>
        <begin position="871"/>
        <end position="896"/>
    </location>
</feature>
<dbReference type="GO" id="GO:0008061">
    <property type="term" value="F:chitin binding"/>
    <property type="evidence" value="ECO:0007669"/>
    <property type="project" value="UniProtKB-UniRule"/>
</dbReference>
<comment type="caution">
    <text evidence="15">The sequence shown here is derived from an EMBL/GenBank/DDBJ whole genome shotgun (WGS) entry which is preliminary data.</text>
</comment>
<dbReference type="Pfam" id="PF01476">
    <property type="entry name" value="LysM"/>
    <property type="match status" value="2"/>
</dbReference>
<dbReference type="InterPro" id="IPR025165">
    <property type="entry name" value="DUF4100"/>
</dbReference>
<protein>
    <recommendedName>
        <fullName evidence="17">Chitinase</fullName>
    </recommendedName>
</protein>
<dbReference type="PROSITE" id="PS51910">
    <property type="entry name" value="GH18_2"/>
    <property type="match status" value="1"/>
</dbReference>
<accession>A0AAD2I1S2</accession>
<dbReference type="InterPro" id="IPR001223">
    <property type="entry name" value="Glyco_hydro18_cat"/>
</dbReference>
<evidence type="ECO:0000256" key="6">
    <source>
        <dbReference type="ARBA" id="ARBA00023295"/>
    </source>
</evidence>
<dbReference type="SMART" id="SM00270">
    <property type="entry name" value="ChtBD1"/>
    <property type="match status" value="1"/>
</dbReference>
<organism evidence="15 16">
    <name type="scientific">Mycena citricolor</name>
    <dbReference type="NCBI Taxonomy" id="2018698"/>
    <lineage>
        <taxon>Eukaryota</taxon>
        <taxon>Fungi</taxon>
        <taxon>Dikarya</taxon>
        <taxon>Basidiomycota</taxon>
        <taxon>Agaricomycotina</taxon>
        <taxon>Agaricomycetes</taxon>
        <taxon>Agaricomycetidae</taxon>
        <taxon>Agaricales</taxon>
        <taxon>Marasmiineae</taxon>
        <taxon>Mycenaceae</taxon>
        <taxon>Mycena</taxon>
    </lineage>
</organism>
<dbReference type="CDD" id="cd00035">
    <property type="entry name" value="ChtBD1"/>
    <property type="match status" value="1"/>
</dbReference>
<feature type="disulfide bond" evidence="8">
    <location>
        <begin position="180"/>
        <end position="192"/>
    </location>
</feature>
<dbReference type="GO" id="GO:0000272">
    <property type="term" value="P:polysaccharide catabolic process"/>
    <property type="evidence" value="ECO:0007669"/>
    <property type="project" value="UniProtKB-KW"/>
</dbReference>
<evidence type="ECO:0000256" key="2">
    <source>
        <dbReference type="ARBA" id="ARBA00022669"/>
    </source>
</evidence>
<evidence type="ECO:0000313" key="16">
    <source>
        <dbReference type="Proteomes" id="UP001295794"/>
    </source>
</evidence>
<dbReference type="Pfam" id="PF00187">
    <property type="entry name" value="Chitin_bind_1"/>
    <property type="match status" value="1"/>
</dbReference>
<keyword evidence="11" id="KW-0732">Signal</keyword>
<comment type="caution">
    <text evidence="8">Lacks conserved residue(s) required for the propagation of feature annotation.</text>
</comment>
<feature type="disulfide bond" evidence="8">
    <location>
        <begin position="185"/>
        <end position="199"/>
    </location>
</feature>
<dbReference type="InterPro" id="IPR011583">
    <property type="entry name" value="Chitinase_II/V-like_cat"/>
</dbReference>
<dbReference type="Gene3D" id="3.30.60.10">
    <property type="entry name" value="Endochitinase-like"/>
    <property type="match status" value="1"/>
</dbReference>
<dbReference type="InterPro" id="IPR018371">
    <property type="entry name" value="Chitin-binding_1_CS"/>
</dbReference>
<dbReference type="SUPFAM" id="SSF57016">
    <property type="entry name" value="Plant lectins/antimicrobial peptides"/>
    <property type="match status" value="1"/>
</dbReference>
<feature type="region of interest" description="Disordered" evidence="10">
    <location>
        <begin position="404"/>
        <end position="482"/>
    </location>
</feature>
<dbReference type="GO" id="GO:0006032">
    <property type="term" value="P:chitin catabolic process"/>
    <property type="evidence" value="ECO:0007669"/>
    <property type="project" value="UniProtKB-KW"/>
</dbReference>
<dbReference type="InterPro" id="IPR017853">
    <property type="entry name" value="GH"/>
</dbReference>
<dbReference type="Proteomes" id="UP001295794">
    <property type="component" value="Unassembled WGS sequence"/>
</dbReference>
<feature type="domain" description="LysM" evidence="13">
    <location>
        <begin position="106"/>
        <end position="154"/>
    </location>
</feature>
<evidence type="ECO:0000256" key="5">
    <source>
        <dbReference type="ARBA" id="ARBA00023277"/>
    </source>
</evidence>
<dbReference type="InterPro" id="IPR001579">
    <property type="entry name" value="Glyco_hydro_18_chit_AS"/>
</dbReference>
<evidence type="ECO:0000256" key="10">
    <source>
        <dbReference type="SAM" id="MobiDB-lite"/>
    </source>
</evidence>
<reference evidence="15" key="1">
    <citation type="submission" date="2023-11" db="EMBL/GenBank/DDBJ databases">
        <authorList>
            <person name="De Vega J J."/>
            <person name="De Vega J J."/>
        </authorList>
    </citation>
    <scope>NUCLEOTIDE SEQUENCE</scope>
</reference>
<evidence type="ECO:0000259" key="13">
    <source>
        <dbReference type="PROSITE" id="PS51782"/>
    </source>
</evidence>
<comment type="catalytic activity">
    <reaction evidence="1">
        <text>Random endo-hydrolysis of N-acetyl-beta-D-glucosaminide (1-&gt;4)-beta-linkages in chitin and chitodextrins.</text>
        <dbReference type="EC" id="3.2.1.14"/>
    </reaction>
</comment>
<evidence type="ECO:0000259" key="12">
    <source>
        <dbReference type="PROSITE" id="PS50941"/>
    </source>
</evidence>
<dbReference type="InterPro" id="IPR053214">
    <property type="entry name" value="LysM12-like"/>
</dbReference>
<dbReference type="SMART" id="SM00257">
    <property type="entry name" value="LysM"/>
    <property type="match status" value="2"/>
</dbReference>
<dbReference type="Gene3D" id="3.10.350.10">
    <property type="entry name" value="LysM domain"/>
    <property type="match status" value="2"/>
</dbReference>
<sequence length="965" mass="103918">MKYPWGIPALALPLLGSVNVASAARTSLVSFSSATVADRAPECTIHTVVSGDTCFSIASAAGLTTAQLQGFNPNLNCAALSIGQKICISSGTPPAPPQQNPDGSCATYTTVPNDSCSAIAAMFSITTANIETWNANTFHWKGCAALQVNYTMCVSTGTPPPPPIIPGTQCGPQSQGNMSCPLNACCSAFGFCGLTDQFCTTTGPNPCLLNCGQPTVPSCSGSQLKRKIGYYAGWGDFRTCGTNVAPDQINWSGFTGAHYAFATISQSFQIQLASRDTPLLQQLVAQKAVYPNLQVIIAVGGWDFSESQPTRDLFSVMISTSANRATFISSVQSMLSTFKLDGIDIDFEYPGAIERSAPATGNPSSLPVQLRAHTLRSNRALRPSEPRNLRLEFRAISQNPLNLSDAAHHTDSSSEDLLVPVPHGLPHHYNSDSPHSNLPTIDFLTDSLSSSQSSSPSFILRPISPSPSPPPPPPPPNQNMAAVVPMPARGARGAPEFDPSKPRELPRFFTDLEYHFGLASIADAQERKRHALRFLPFDEAELWESLDSFSAPHNYDAWKAEVLKLYPGTDSDRKYATSDLHALIGKYASSGIHSRAEYSEFYRLFLVISKYLILKQRLSLVEQSRAFRTAIAPASLWNRVHQRLQIKKPDVHPEDPYELGDMNEAVEFVLADSTGSFSFQTTAPPAASSPVTVKSEADPNSAILGEILKLLVAQNAARLGPAPALEREIWAVRTRQQARAAIEARDRSGDPTEAPEQAIRSTPPPARIPAPAVATPARAPVSAPAPAPAISPTNAVPEHPYARARDAAYAPPQDRNFGARVPAPVAKKNEPAYRSSAPVYDEKHADAVFGRIMDTKIENSVQELMSISPEVRSRMRDATSSRRVAPAADGKTAAPPVSTNVYEQYTVDPLPPDAYIETLDEQKRSDARNAAFFDSMPAGYMNSALPPGAIIIPDYYETLVHSGAL</sequence>
<evidence type="ECO:0000256" key="8">
    <source>
        <dbReference type="PROSITE-ProRule" id="PRU00261"/>
    </source>
</evidence>
<keyword evidence="16" id="KW-1185">Reference proteome</keyword>
<dbReference type="InterPro" id="IPR036779">
    <property type="entry name" value="LysM_dom_sf"/>
</dbReference>
<feature type="domain" description="GH18" evidence="14">
    <location>
        <begin position="225"/>
        <end position="351"/>
    </location>
</feature>
<feature type="domain" description="Chitin-binding type-1" evidence="12">
    <location>
        <begin position="167"/>
        <end position="221"/>
    </location>
</feature>
<keyword evidence="4" id="KW-0146">Chitin degradation</keyword>
<dbReference type="Pfam" id="PF13352">
    <property type="entry name" value="DUF4100"/>
    <property type="match status" value="1"/>
</dbReference>
<feature type="compositionally biased region" description="Pro residues" evidence="10">
    <location>
        <begin position="464"/>
        <end position="477"/>
    </location>
</feature>
<dbReference type="CDD" id="cd00118">
    <property type="entry name" value="LysM"/>
    <property type="match status" value="2"/>
</dbReference>
<evidence type="ECO:0000256" key="11">
    <source>
        <dbReference type="SAM" id="SignalP"/>
    </source>
</evidence>
<dbReference type="PANTHER" id="PTHR47700">
    <property type="entry name" value="V CHITINASE, PUTATIVE (AFU_ORTHOLOGUE AFUA_6G13720)-RELATED"/>
    <property type="match status" value="1"/>
</dbReference>
<evidence type="ECO:0000259" key="14">
    <source>
        <dbReference type="PROSITE" id="PS51910"/>
    </source>
</evidence>
<dbReference type="AlphaFoldDB" id="A0AAD2I1S2"/>
<evidence type="ECO:0000313" key="15">
    <source>
        <dbReference type="EMBL" id="CAK5284868.1"/>
    </source>
</evidence>
<dbReference type="SMART" id="SM00636">
    <property type="entry name" value="Glyco_18"/>
    <property type="match status" value="1"/>
</dbReference>
<keyword evidence="3 9" id="KW-0378">Hydrolase</keyword>
<keyword evidence="5" id="KW-0119">Carbohydrate metabolism</keyword>
<feature type="compositionally biased region" description="Basic and acidic residues" evidence="10">
    <location>
        <begin position="871"/>
        <end position="880"/>
    </location>
</feature>